<dbReference type="EMBL" id="MF919534">
    <property type="protein sequence ID" value="ATS92983.1"/>
    <property type="molecule type" value="Genomic_DNA"/>
</dbReference>
<feature type="compositionally biased region" description="Pro residues" evidence="1">
    <location>
        <begin position="1"/>
        <end position="12"/>
    </location>
</feature>
<reference evidence="2 3" key="1">
    <citation type="submission" date="2017-09" db="EMBL/GenBank/DDBJ databases">
        <authorList>
            <person name="Pradhan P."/>
            <person name="Aluri L.S."/>
            <person name="Anandarajan D."/>
            <person name="Beiriger J.C."/>
            <person name="Bethamcharla R."/>
            <person name="Betini N."/>
            <person name="Bhatt S.D."/>
            <person name="Chengalvala S."/>
            <person name="Cox N.E."/>
            <person name="Delvadia B.P."/>
            <person name="Desai A.S."/>
            <person name="Devaney A.M."/>
            <person name="Doyle B.K."/>
            <person name="Edgerton A.O."/>
            <person name="Erlich M.C."/>
            <person name="Fitzpatrick K.C."/>
            <person name="Gajjar E.A."/>
            <person name="Ganguly A."/>
            <person name="Gill R.S."/>
            <person name="Goldman M.G."/>
            <person name="Good P.M."/>
            <person name="Gupta N."/>
            <person name="Haddad L.M."/>
            <person name="Han E.J."/>
            <person name="Jain S."/>
            <person name="Jiang A."/>
            <person name="Jurgielewicz A.D."/>
            <person name="Kainth D.K."/>
            <person name="Karam J.M."/>
            <person name="Kodavatiganti M."/>
            <person name="Kriete S.J."/>
            <person name="MacDonald C.E."/>
            <person name="Maret J.P."/>
            <person name="Mathew A.E."/>
            <person name="Nako S."/>
            <person name="Natrajan M."/>
            <person name="Nishu N.M."/>
            <person name="Parikh A."/>
            <person name="Patel N."/>
            <person name="Patel P.D."/>
            <person name="Patel S."/>
            <person name="Patra K."/>
            <person name="Pumpuckdee D."/>
            <person name="Rai K."/>
            <person name="Ramanathan A."/>
            <person name="Sarkar A."/>
            <person name="Schaffer B.L."/>
            <person name="Shah P."/>
            <person name="Tata R.K."/>
            <person name="Tawfik A.H."/>
            <person name="Thuremella B.T."/>
            <person name="Toma J."/>
            <person name="Tran T.L."/>
            <person name="Veera S."/>
            <person name="Vemulapalli V.K."/>
            <person name="Vidas T.V."/>
            <person name="Vieira K.S."/>
            <person name="Vijayakumar G."/>
            <person name="Walor T.A."/>
            <person name="White C.R."/>
            <person name="Wong B.M."/>
            <person name="Zhao Sl."/>
            <person name="McDonald M.T."/>
            <person name="Dalia R."/>
            <person name="Little J.L."/>
            <person name="Gurney S.M.R."/>
            <person name="Bollivar D.W."/>
            <person name="Garlena R.A."/>
            <person name="Russell D.A."/>
            <person name="Pope W.H."/>
            <person name="Jacobs-Sera D."/>
            <person name="Hendrix R.W."/>
            <person name="Hatfull G.F."/>
        </authorList>
    </citation>
    <scope>NUCLEOTIDE SEQUENCE [LARGE SCALE GENOMIC DNA]</scope>
</reference>
<gene>
    <name evidence="2" type="ORF">SEA_SUPERPHIKIMAN_142</name>
</gene>
<evidence type="ECO:0000313" key="3">
    <source>
        <dbReference type="Proteomes" id="UP000240916"/>
    </source>
</evidence>
<evidence type="ECO:0000313" key="2">
    <source>
        <dbReference type="EMBL" id="ATS92983.1"/>
    </source>
</evidence>
<sequence length="101" mass="11796">MNTIPPPRPPIEPEYEDVDSFPDQAHDWGGEWEEGYHGGFVCNACEECSDCSWCDQDVPDDVDCLRNQADMRNRIKRIAYNRALLRYEAQMDYYREITGKS</sequence>
<organism evidence="2 3">
    <name type="scientific">Mycobacterium phage Superphikiman</name>
    <dbReference type="NCBI Taxonomy" id="2041551"/>
    <lineage>
        <taxon>Viruses</taxon>
        <taxon>Duplodnaviria</taxon>
        <taxon>Heunggongvirae</taxon>
        <taxon>Uroviricota</taxon>
        <taxon>Caudoviricetes</taxon>
        <taxon>Omegavirus</taxon>
        <taxon>Omegavirus courthouse</taxon>
    </lineage>
</organism>
<protein>
    <submittedName>
        <fullName evidence="2">Uncharacterized protein</fullName>
    </submittedName>
</protein>
<proteinExistence type="predicted"/>
<dbReference type="Proteomes" id="UP000240916">
    <property type="component" value="Segment"/>
</dbReference>
<name>A0A2D2W4G3_9CAUD</name>
<accession>A0A2D2W4G3</accession>
<evidence type="ECO:0000256" key="1">
    <source>
        <dbReference type="SAM" id="MobiDB-lite"/>
    </source>
</evidence>
<feature type="region of interest" description="Disordered" evidence="1">
    <location>
        <begin position="1"/>
        <end position="24"/>
    </location>
</feature>